<proteinExistence type="predicted"/>
<sequence>MTNPMPKSMIADSLKTGQRLTAGLLGLGLVLGASQALAAKTHPFDAQSGERFSSTAAQQLVAVQPGQVSVTGQNGQYRGEVLVQAPADMAWKVLTDYENFKNFLPNVSESRVISAEGNQKVFEQVNVFRVLTFTKQARVKMASTESYPKQVSFQVMEGDVKDLKGTWTISSPAPNQVLISHEVTVVPKDSDNKTMFFGIYKNSLKKTIAAVGKEVERRAQ</sequence>
<dbReference type="Proteomes" id="UP000248857">
    <property type="component" value="Unassembled WGS sequence"/>
</dbReference>
<name>A0A2W1JU00_9CYAN</name>
<gene>
    <name evidence="2" type="ORF">C1752_02242</name>
</gene>
<dbReference type="InterPro" id="IPR023393">
    <property type="entry name" value="START-like_dom_sf"/>
</dbReference>
<evidence type="ECO:0000313" key="2">
    <source>
        <dbReference type="EMBL" id="PZD73294.1"/>
    </source>
</evidence>
<dbReference type="Gene3D" id="3.30.530.20">
    <property type="match status" value="1"/>
</dbReference>
<keyword evidence="3" id="KW-1185">Reference proteome</keyword>
<dbReference type="RefSeq" id="WP_110986205.1">
    <property type="nucleotide sequence ID" value="NZ_CAWNWM010000006.1"/>
</dbReference>
<dbReference type="EMBL" id="PQWO01000006">
    <property type="protein sequence ID" value="PZD73294.1"/>
    <property type="molecule type" value="Genomic_DNA"/>
</dbReference>
<dbReference type="Pfam" id="PF03364">
    <property type="entry name" value="Polyketide_cyc"/>
    <property type="match status" value="1"/>
</dbReference>
<protein>
    <recommendedName>
        <fullName evidence="1">Coenzyme Q-binding protein COQ10 START domain-containing protein</fullName>
    </recommendedName>
</protein>
<reference evidence="2 3" key="1">
    <citation type="journal article" date="2018" name="Sci. Rep.">
        <title>A novel species of the marine cyanobacterium Acaryochloris with a unique pigment content and lifestyle.</title>
        <authorList>
            <person name="Partensky F."/>
            <person name="Six C."/>
            <person name="Ratin M."/>
            <person name="Garczarek L."/>
            <person name="Vaulot D."/>
            <person name="Probert I."/>
            <person name="Calteau A."/>
            <person name="Gourvil P."/>
            <person name="Marie D."/>
            <person name="Grebert T."/>
            <person name="Bouchier C."/>
            <person name="Le Panse S."/>
            <person name="Gachenot M."/>
            <person name="Rodriguez F."/>
            <person name="Garrido J.L."/>
        </authorList>
    </citation>
    <scope>NUCLEOTIDE SEQUENCE [LARGE SCALE GENOMIC DNA]</scope>
    <source>
        <strain evidence="2 3">RCC1774</strain>
    </source>
</reference>
<dbReference type="InterPro" id="IPR005031">
    <property type="entry name" value="COQ10_START"/>
</dbReference>
<dbReference type="SUPFAM" id="SSF55961">
    <property type="entry name" value="Bet v1-like"/>
    <property type="match status" value="1"/>
</dbReference>
<dbReference type="PANTHER" id="PTHR34060:SF1">
    <property type="entry name" value="POLYKETIDE CYCLASE _ DEHYDRASE AND LIPID TRANSPORT PROTEIN"/>
    <property type="match status" value="1"/>
</dbReference>
<accession>A0A2W1JU00</accession>
<evidence type="ECO:0000259" key="1">
    <source>
        <dbReference type="Pfam" id="PF03364"/>
    </source>
</evidence>
<comment type="caution">
    <text evidence="2">The sequence shown here is derived from an EMBL/GenBank/DDBJ whole genome shotgun (WGS) entry which is preliminary data.</text>
</comment>
<organism evidence="2 3">
    <name type="scientific">Acaryochloris thomasi RCC1774</name>
    <dbReference type="NCBI Taxonomy" id="1764569"/>
    <lineage>
        <taxon>Bacteria</taxon>
        <taxon>Bacillati</taxon>
        <taxon>Cyanobacteriota</taxon>
        <taxon>Cyanophyceae</taxon>
        <taxon>Acaryochloridales</taxon>
        <taxon>Acaryochloridaceae</taxon>
        <taxon>Acaryochloris</taxon>
        <taxon>Acaryochloris thomasi</taxon>
    </lineage>
</organism>
<evidence type="ECO:0000313" key="3">
    <source>
        <dbReference type="Proteomes" id="UP000248857"/>
    </source>
</evidence>
<dbReference type="AlphaFoldDB" id="A0A2W1JU00"/>
<feature type="domain" description="Coenzyme Q-binding protein COQ10 START" evidence="1">
    <location>
        <begin position="83"/>
        <end position="204"/>
    </location>
</feature>
<dbReference type="PANTHER" id="PTHR34060">
    <property type="entry name" value="POLYKETIDE CYCLASE / DEHYDRASE AND LIPID TRANSPORT PROTEIN"/>
    <property type="match status" value="1"/>
</dbReference>